<dbReference type="Proteomes" id="UP000231019">
    <property type="component" value="Unassembled WGS sequence"/>
</dbReference>
<dbReference type="PANTHER" id="PTHR43236">
    <property type="entry name" value="ANTITOXIN HIGA1"/>
    <property type="match status" value="1"/>
</dbReference>
<dbReference type="SMART" id="SM00530">
    <property type="entry name" value="HTH_XRE"/>
    <property type="match status" value="1"/>
</dbReference>
<dbReference type="PANTHER" id="PTHR43236:SF1">
    <property type="entry name" value="BLL7220 PROTEIN"/>
    <property type="match status" value="1"/>
</dbReference>
<dbReference type="Gene3D" id="1.10.260.40">
    <property type="entry name" value="lambda repressor-like DNA-binding domains"/>
    <property type="match status" value="1"/>
</dbReference>
<feature type="domain" description="HTH cro/C1-type" evidence="2">
    <location>
        <begin position="26"/>
        <end position="80"/>
    </location>
</feature>
<dbReference type="InterPro" id="IPR010359">
    <property type="entry name" value="IrrE_HExxH"/>
</dbReference>
<reference evidence="3 4" key="1">
    <citation type="submission" date="2017-09" db="EMBL/GenBank/DDBJ databases">
        <title>Depth-based differentiation of microbial function through sediment-hosted aquifers and enrichment of novel symbionts in the deep terrestrial subsurface.</title>
        <authorList>
            <person name="Probst A.J."/>
            <person name="Ladd B."/>
            <person name="Jarett J.K."/>
            <person name="Geller-Mcgrath D.E."/>
            <person name="Sieber C.M."/>
            <person name="Emerson J.B."/>
            <person name="Anantharaman K."/>
            <person name="Thomas B.C."/>
            <person name="Malmstrom R."/>
            <person name="Stieglmeier M."/>
            <person name="Klingl A."/>
            <person name="Woyke T."/>
            <person name="Ryan C.M."/>
            <person name="Banfield J.F."/>
        </authorList>
    </citation>
    <scope>NUCLEOTIDE SEQUENCE [LARGE SCALE GENOMIC DNA]</scope>
    <source>
        <strain evidence="3">CG17_big_fil_post_rev_8_21_14_2_50_48_46</strain>
    </source>
</reference>
<dbReference type="EMBL" id="PFFQ01000025">
    <property type="protein sequence ID" value="PIW17277.1"/>
    <property type="molecule type" value="Genomic_DNA"/>
</dbReference>
<accession>A0A2M7G5P4</accession>
<dbReference type="GO" id="GO:0003677">
    <property type="term" value="F:DNA binding"/>
    <property type="evidence" value="ECO:0007669"/>
    <property type="project" value="InterPro"/>
</dbReference>
<dbReference type="AlphaFoldDB" id="A0A2M7G5P4"/>
<sequence>MSDKIYFPIGPDDLHLSQLHFKPENLTLARKLRGLTKSELADRIHKTPGAISQFESGKSKPEPPTLKAMAFALGFPVNFFARELTNSSIEIDNCHFRSLRAASQKNRNRVLASGALLKNFVDFIEEHVLLPEEKITSVLETVKNDDDIEKLAVKVRNEWGYGIGPIPDLFQLLEGQGVIVSYLPEDCLEVDAFSTWQASRPYIFLVPTKGSSSKTRFSCSHELGHLVMHADAKPGSQLLEDQANRFAGAFLFPRDAFIREYPRTLDWDHLYELKKRWRMSVAAIVRRAYDLDCISERTYRRAFIHLNETNQRKNEPYEPPEEKPSLMEESLLLINQDFNLAQIAETLCIRNSELEELLHALGANATIA</sequence>
<dbReference type="PROSITE" id="PS50943">
    <property type="entry name" value="HTH_CROC1"/>
    <property type="match status" value="1"/>
</dbReference>
<dbReference type="Pfam" id="PF06114">
    <property type="entry name" value="Peptidase_M78"/>
    <property type="match status" value="1"/>
</dbReference>
<evidence type="ECO:0000313" key="3">
    <source>
        <dbReference type="EMBL" id="PIW17277.1"/>
    </source>
</evidence>
<dbReference type="CDD" id="cd00093">
    <property type="entry name" value="HTH_XRE"/>
    <property type="match status" value="1"/>
</dbReference>
<dbReference type="SUPFAM" id="SSF47413">
    <property type="entry name" value="lambda repressor-like DNA-binding domains"/>
    <property type="match status" value="1"/>
</dbReference>
<dbReference type="Pfam" id="PF01381">
    <property type="entry name" value="HTH_3"/>
    <property type="match status" value="1"/>
</dbReference>
<protein>
    <submittedName>
        <fullName evidence="3">XRE family transcriptional regulator</fullName>
    </submittedName>
</protein>
<dbReference type="InterPro" id="IPR001387">
    <property type="entry name" value="Cro/C1-type_HTH"/>
</dbReference>
<proteinExistence type="inferred from homology"/>
<dbReference type="InterPro" id="IPR052345">
    <property type="entry name" value="Rad_response_metalloprotease"/>
</dbReference>
<evidence type="ECO:0000313" key="4">
    <source>
        <dbReference type="Proteomes" id="UP000231019"/>
    </source>
</evidence>
<gene>
    <name evidence="3" type="ORF">COW36_09400</name>
</gene>
<name>A0A2M7G5P4_9BACT</name>
<dbReference type="Gene3D" id="1.10.10.2910">
    <property type="match status" value="1"/>
</dbReference>
<evidence type="ECO:0000259" key="2">
    <source>
        <dbReference type="PROSITE" id="PS50943"/>
    </source>
</evidence>
<dbReference type="InterPro" id="IPR010982">
    <property type="entry name" value="Lambda_DNA-bd_dom_sf"/>
</dbReference>
<comment type="similarity">
    <text evidence="1">Belongs to the short-chain fatty acyl-CoA assimilation regulator (ScfR) family.</text>
</comment>
<organism evidence="3 4">
    <name type="scientific">bacterium (Candidatus Blackallbacteria) CG17_big_fil_post_rev_8_21_14_2_50_48_46</name>
    <dbReference type="NCBI Taxonomy" id="2014261"/>
    <lineage>
        <taxon>Bacteria</taxon>
        <taxon>Candidatus Blackallbacteria</taxon>
    </lineage>
</organism>
<evidence type="ECO:0000256" key="1">
    <source>
        <dbReference type="ARBA" id="ARBA00007227"/>
    </source>
</evidence>
<comment type="caution">
    <text evidence="3">The sequence shown here is derived from an EMBL/GenBank/DDBJ whole genome shotgun (WGS) entry which is preliminary data.</text>
</comment>